<evidence type="ECO:0000313" key="2">
    <source>
        <dbReference type="EMBL" id="VEL42311.1"/>
    </source>
</evidence>
<comment type="caution">
    <text evidence="2">The sequence shown here is derived from an EMBL/GenBank/DDBJ whole genome shotgun (WGS) entry which is preliminary data.</text>
</comment>
<feature type="non-terminal residue" evidence="2">
    <location>
        <position position="1"/>
    </location>
</feature>
<dbReference type="Proteomes" id="UP000784294">
    <property type="component" value="Unassembled WGS sequence"/>
</dbReference>
<dbReference type="AlphaFoldDB" id="A0A3S5BBU2"/>
<protein>
    <submittedName>
        <fullName evidence="2">Uncharacterized protein</fullName>
    </submittedName>
</protein>
<proteinExistence type="predicted"/>
<accession>A0A3S5BBU2</accession>
<sequence length="212" mass="22834">HLLKETLNHHECPGPKPFDPRLLNSTSCDLHHHPALSESTSRCLTVPEGQTEQQALPLMTLSDPLVNSYPGISTPLSVANTIFSRLPLVDSDANCPVSVSSATTESHAEHTEDESSNPSNLPARNYDKSLNGCTKSPKTILISNATHHAPFLPGTDVLIKRGTRLGVPRRLIAGHDNATAADLPRSSLLFQDSLLSSSVMFNSEEVSMGLVK</sequence>
<organism evidence="2 3">
    <name type="scientific">Protopolystoma xenopodis</name>
    <dbReference type="NCBI Taxonomy" id="117903"/>
    <lineage>
        <taxon>Eukaryota</taxon>
        <taxon>Metazoa</taxon>
        <taxon>Spiralia</taxon>
        <taxon>Lophotrochozoa</taxon>
        <taxon>Platyhelminthes</taxon>
        <taxon>Monogenea</taxon>
        <taxon>Polyopisthocotylea</taxon>
        <taxon>Polystomatidea</taxon>
        <taxon>Polystomatidae</taxon>
        <taxon>Protopolystoma</taxon>
    </lineage>
</organism>
<name>A0A3S5BBU2_9PLAT</name>
<keyword evidence="3" id="KW-1185">Reference proteome</keyword>
<gene>
    <name evidence="2" type="ORF">PXEA_LOCUS35751</name>
</gene>
<feature type="region of interest" description="Disordered" evidence="1">
    <location>
        <begin position="96"/>
        <end position="125"/>
    </location>
</feature>
<evidence type="ECO:0000256" key="1">
    <source>
        <dbReference type="SAM" id="MobiDB-lite"/>
    </source>
</evidence>
<reference evidence="2" key="1">
    <citation type="submission" date="2018-11" db="EMBL/GenBank/DDBJ databases">
        <authorList>
            <consortium name="Pathogen Informatics"/>
        </authorList>
    </citation>
    <scope>NUCLEOTIDE SEQUENCE</scope>
</reference>
<dbReference type="EMBL" id="CAAALY010273737">
    <property type="protein sequence ID" value="VEL42311.1"/>
    <property type="molecule type" value="Genomic_DNA"/>
</dbReference>
<evidence type="ECO:0000313" key="3">
    <source>
        <dbReference type="Proteomes" id="UP000784294"/>
    </source>
</evidence>